<dbReference type="PANTHER" id="PTHR11060:SF0">
    <property type="entry name" value="PROTEIN MEMO1"/>
    <property type="match status" value="1"/>
</dbReference>
<protein>
    <recommendedName>
        <fullName evidence="2">MEMO1 family protein SAMN02745702_01742</fullName>
    </recommendedName>
</protein>
<proteinExistence type="inferred from homology"/>
<dbReference type="InterPro" id="IPR002737">
    <property type="entry name" value="MEMO1_fam"/>
</dbReference>
<reference evidence="3 4" key="1">
    <citation type="submission" date="2017-02" db="EMBL/GenBank/DDBJ databases">
        <authorList>
            <person name="Peterson S.W."/>
        </authorList>
    </citation>
    <scope>NUCLEOTIDE SEQUENCE [LARGE SCALE GENOMIC DNA]</scope>
    <source>
        <strain evidence="3 4">DSM 18034</strain>
    </source>
</reference>
<accession>A0A1T4W6P2</accession>
<dbReference type="CDD" id="cd07361">
    <property type="entry name" value="MEMO_like"/>
    <property type="match status" value="1"/>
</dbReference>
<dbReference type="PANTHER" id="PTHR11060">
    <property type="entry name" value="PROTEIN MEMO1"/>
    <property type="match status" value="1"/>
</dbReference>
<name>A0A1T4W6P2_9BACT</name>
<dbReference type="HAMAP" id="MF_00055">
    <property type="entry name" value="MEMO1"/>
    <property type="match status" value="1"/>
</dbReference>
<comment type="similarity">
    <text evidence="1 2">Belongs to the MEMO1 family.</text>
</comment>
<evidence type="ECO:0000256" key="1">
    <source>
        <dbReference type="ARBA" id="ARBA00006315"/>
    </source>
</evidence>
<organism evidence="3 4">
    <name type="scientific">Desulfobaculum bizertense DSM 18034</name>
    <dbReference type="NCBI Taxonomy" id="1121442"/>
    <lineage>
        <taxon>Bacteria</taxon>
        <taxon>Pseudomonadati</taxon>
        <taxon>Thermodesulfobacteriota</taxon>
        <taxon>Desulfovibrionia</taxon>
        <taxon>Desulfovibrionales</taxon>
        <taxon>Desulfovibrionaceae</taxon>
        <taxon>Desulfobaculum</taxon>
    </lineage>
</organism>
<dbReference type="NCBIfam" id="TIGR04336">
    <property type="entry name" value="AmmeMemoSam_B"/>
    <property type="match status" value="1"/>
</dbReference>
<dbReference type="Gene3D" id="3.40.830.10">
    <property type="entry name" value="LigB-like"/>
    <property type="match status" value="1"/>
</dbReference>
<keyword evidence="4" id="KW-1185">Reference proteome</keyword>
<dbReference type="Pfam" id="PF01875">
    <property type="entry name" value="Memo"/>
    <property type="match status" value="1"/>
</dbReference>
<dbReference type="EMBL" id="FUYA01000005">
    <property type="protein sequence ID" value="SKA72933.1"/>
    <property type="molecule type" value="Genomic_DNA"/>
</dbReference>
<evidence type="ECO:0000313" key="3">
    <source>
        <dbReference type="EMBL" id="SKA72933.1"/>
    </source>
</evidence>
<dbReference type="Proteomes" id="UP000189733">
    <property type="component" value="Unassembled WGS sequence"/>
</dbReference>
<gene>
    <name evidence="3" type="ORF">SAMN02745702_01742</name>
</gene>
<dbReference type="STRING" id="1121442.SAMN02745702_01742"/>
<evidence type="ECO:0000313" key="4">
    <source>
        <dbReference type="Proteomes" id="UP000189733"/>
    </source>
</evidence>
<dbReference type="AlphaFoldDB" id="A0A1T4W6P2"/>
<dbReference type="SUPFAM" id="SSF53213">
    <property type="entry name" value="LigB-like"/>
    <property type="match status" value="1"/>
</dbReference>
<sequence>MQRNPVVAGRFYPDSPEALNHDLSILMRGAGEKSSAPTLLAMVPHAGYMFSGQVCGQTLAQANLAKKLVLLGPNHTGRGARLAVWPDGSWQIPGADVPVESELAHKIIEQHPAIFADRSAHLMEHSLEVVLPFLAYQNCDLSIVPISVSEPDYGLLEQAGNALGDLFSSIPEAISIAVSSDMSHYISAEKARTLDGDALDAVMALNPRALYDVVRKKNISMCGMLPMTLGMIIAKKLGAHSARLVAYSNSGDVTGDFDQVVGYAGVLIS</sequence>
<dbReference type="OrthoDB" id="9785549at2"/>
<dbReference type="RefSeq" id="WP_078685028.1">
    <property type="nucleotide sequence ID" value="NZ_FUYA01000005.1"/>
</dbReference>
<evidence type="ECO:0000256" key="2">
    <source>
        <dbReference type="HAMAP-Rule" id="MF_00055"/>
    </source>
</evidence>